<dbReference type="InterPro" id="IPR058626">
    <property type="entry name" value="MdtA-like_b-barrel"/>
</dbReference>
<evidence type="ECO:0000256" key="1">
    <source>
        <dbReference type="ARBA" id="ARBA00004236"/>
    </source>
</evidence>
<dbReference type="STRING" id="395965.Msil_0170"/>
<feature type="transmembrane region" description="Helical" evidence="8">
    <location>
        <begin position="48"/>
        <end position="65"/>
    </location>
</feature>
<dbReference type="Gene3D" id="2.40.50.100">
    <property type="match status" value="1"/>
</dbReference>
<dbReference type="Gene3D" id="1.10.287.470">
    <property type="entry name" value="Helix hairpin bin"/>
    <property type="match status" value="1"/>
</dbReference>
<keyword evidence="14" id="KW-1185">Reference proteome</keyword>
<name>B8EN16_METSB</name>
<sequence length="450" mass="48093">MDDRTRPPGTDPLDPVYLREEAKAPKSTPAPLQPVGATAPAKSTLRRAILIVLAALIAFGTYRFIKMDHSSATGPAPQAAQAQPVGVATVAKGDINILVSGLGTVTPLANVTVKTQINGQLIDVGFKEGQMVKKGDFLAQIDPRPYQVAKEQFEGQRDRDQGLLDQARNNMQRFQTLLKQDSIARQTAEDQIYLVKQYEGALKADQAQIDAQTLNLTYARIVSPLDGRVGLRLVDPGNYVQTSDTGIAVITQLHPISVIFTVPEDELQAILDRMNTGAELPVSIFDRAYVNKLATGKLSNVDNQIDATTGTIKIRAEFDNLDDKLFPNQFVNAQLLIDTLRGAVTAPVTAIQRGAPGTYVYLVGADDKVVMRKVTLGPQEGGRVAITAGLAPGDRVVVDGTDRLRDGAEVSIAAIDGVATDPPAKDQAGATPDGKSGHGSRRHGQQPGAQ</sequence>
<comment type="similarity">
    <text evidence="2">Belongs to the membrane fusion protein (MFP) (TC 8.A.1) family.</text>
</comment>
<keyword evidence="8" id="KW-0812">Transmembrane</keyword>
<feature type="region of interest" description="Disordered" evidence="7">
    <location>
        <begin position="415"/>
        <end position="450"/>
    </location>
</feature>
<evidence type="ECO:0000256" key="2">
    <source>
        <dbReference type="ARBA" id="ARBA00009477"/>
    </source>
</evidence>
<dbReference type="KEGG" id="msl:Msil_0170"/>
<dbReference type="Pfam" id="PF25917">
    <property type="entry name" value="BSH_RND"/>
    <property type="match status" value="1"/>
</dbReference>
<dbReference type="Gene3D" id="2.40.30.170">
    <property type="match status" value="1"/>
</dbReference>
<dbReference type="PANTHER" id="PTHR30469">
    <property type="entry name" value="MULTIDRUG RESISTANCE PROTEIN MDTA"/>
    <property type="match status" value="1"/>
</dbReference>
<dbReference type="InterPro" id="IPR058624">
    <property type="entry name" value="MdtA-like_HH"/>
</dbReference>
<dbReference type="Proteomes" id="UP000002257">
    <property type="component" value="Chromosome"/>
</dbReference>
<gene>
    <name evidence="13" type="ordered locus">Msil_0170</name>
</gene>
<dbReference type="NCBIfam" id="TIGR01730">
    <property type="entry name" value="RND_mfp"/>
    <property type="match status" value="1"/>
</dbReference>
<evidence type="ECO:0000259" key="10">
    <source>
        <dbReference type="Pfam" id="PF25917"/>
    </source>
</evidence>
<dbReference type="Pfam" id="PF25944">
    <property type="entry name" value="Beta-barrel_RND"/>
    <property type="match status" value="1"/>
</dbReference>
<dbReference type="RefSeq" id="WP_012589221.1">
    <property type="nucleotide sequence ID" value="NC_011666.1"/>
</dbReference>
<dbReference type="AlphaFoldDB" id="B8EN16"/>
<comment type="subcellular location">
    <subcellularLocation>
        <location evidence="1">Cell membrane</location>
    </subcellularLocation>
</comment>
<dbReference type="GO" id="GO:1990281">
    <property type="term" value="C:efflux pump complex"/>
    <property type="evidence" value="ECO:0007669"/>
    <property type="project" value="TreeGrafter"/>
</dbReference>
<evidence type="ECO:0000256" key="6">
    <source>
        <dbReference type="ARBA" id="ARBA00023136"/>
    </source>
</evidence>
<keyword evidence="5" id="KW-0997">Cell inner membrane</keyword>
<keyword evidence="8" id="KW-1133">Transmembrane helix</keyword>
<dbReference type="InterPro" id="IPR058627">
    <property type="entry name" value="MdtA-like_C"/>
</dbReference>
<evidence type="ECO:0000256" key="7">
    <source>
        <dbReference type="SAM" id="MobiDB-lite"/>
    </source>
</evidence>
<dbReference type="FunFam" id="2.40.420.20:FF:000001">
    <property type="entry name" value="Efflux RND transporter periplasmic adaptor subunit"/>
    <property type="match status" value="1"/>
</dbReference>
<dbReference type="InterPro" id="IPR058625">
    <property type="entry name" value="MdtA-like_BSH"/>
</dbReference>
<proteinExistence type="inferred from homology"/>
<feature type="domain" description="Multidrug resistance protein MdtA-like beta-barrel" evidence="11">
    <location>
        <begin position="255"/>
        <end position="338"/>
    </location>
</feature>
<accession>B8EN16</accession>
<dbReference type="GO" id="GO:0030313">
    <property type="term" value="C:cell envelope"/>
    <property type="evidence" value="ECO:0007669"/>
    <property type="project" value="UniProtKB-SubCell"/>
</dbReference>
<feature type="region of interest" description="Disordered" evidence="7">
    <location>
        <begin position="1"/>
        <end position="37"/>
    </location>
</feature>
<keyword evidence="3" id="KW-0813">Transport</keyword>
<protein>
    <submittedName>
        <fullName evidence="13">Efflux transporter, RND family, MFP subunit</fullName>
    </submittedName>
</protein>
<feature type="domain" description="Multidrug resistance protein MdtA-like alpha-helical hairpin" evidence="9">
    <location>
        <begin position="151"/>
        <end position="219"/>
    </location>
</feature>
<evidence type="ECO:0000256" key="4">
    <source>
        <dbReference type="ARBA" id="ARBA00022475"/>
    </source>
</evidence>
<keyword evidence="6 8" id="KW-0472">Membrane</keyword>
<evidence type="ECO:0000256" key="8">
    <source>
        <dbReference type="SAM" id="Phobius"/>
    </source>
</evidence>
<dbReference type="SUPFAM" id="SSF111369">
    <property type="entry name" value="HlyD-like secretion proteins"/>
    <property type="match status" value="1"/>
</dbReference>
<dbReference type="Gene3D" id="2.40.420.20">
    <property type="match status" value="1"/>
</dbReference>
<dbReference type="EMBL" id="CP001280">
    <property type="protein sequence ID" value="ACK49151.1"/>
    <property type="molecule type" value="Genomic_DNA"/>
</dbReference>
<dbReference type="eggNOG" id="COG0845">
    <property type="taxonomic scope" value="Bacteria"/>
</dbReference>
<evidence type="ECO:0000259" key="9">
    <source>
        <dbReference type="Pfam" id="PF25876"/>
    </source>
</evidence>
<dbReference type="Pfam" id="PF25876">
    <property type="entry name" value="HH_MFP_RND"/>
    <property type="match status" value="1"/>
</dbReference>
<dbReference type="GO" id="GO:0015562">
    <property type="term" value="F:efflux transmembrane transporter activity"/>
    <property type="evidence" value="ECO:0007669"/>
    <property type="project" value="TreeGrafter"/>
</dbReference>
<dbReference type="Pfam" id="PF25967">
    <property type="entry name" value="RND-MFP_C"/>
    <property type="match status" value="1"/>
</dbReference>
<dbReference type="PANTHER" id="PTHR30469:SF12">
    <property type="entry name" value="MULTIDRUG RESISTANCE PROTEIN MDTA"/>
    <property type="match status" value="1"/>
</dbReference>
<dbReference type="HOGENOM" id="CLU_018816_2_0_5"/>
<organism evidence="13 14">
    <name type="scientific">Methylocella silvestris (strain DSM 15510 / CIP 108128 / LMG 27833 / NCIMB 13906 / BL2)</name>
    <dbReference type="NCBI Taxonomy" id="395965"/>
    <lineage>
        <taxon>Bacteria</taxon>
        <taxon>Pseudomonadati</taxon>
        <taxon>Pseudomonadota</taxon>
        <taxon>Alphaproteobacteria</taxon>
        <taxon>Hyphomicrobiales</taxon>
        <taxon>Beijerinckiaceae</taxon>
        <taxon>Methylocella</taxon>
    </lineage>
</organism>
<dbReference type="OrthoDB" id="9783047at2"/>
<evidence type="ECO:0000259" key="12">
    <source>
        <dbReference type="Pfam" id="PF25967"/>
    </source>
</evidence>
<keyword evidence="4" id="KW-1003">Cell membrane</keyword>
<reference evidence="13 14" key="1">
    <citation type="journal article" date="2010" name="J. Bacteriol.">
        <title>Complete genome sequence of the aerobic facultative methanotroph Methylocella silvestris BL2.</title>
        <authorList>
            <person name="Chen Y."/>
            <person name="Crombie A."/>
            <person name="Rahman M.T."/>
            <person name="Dedysh S.N."/>
            <person name="Liesack W."/>
            <person name="Stott M.B."/>
            <person name="Alam M."/>
            <person name="Theisen A.R."/>
            <person name="Murrell J.C."/>
            <person name="Dunfield P.F."/>
        </authorList>
    </citation>
    <scope>NUCLEOTIDE SEQUENCE [LARGE SCALE GENOMIC DNA]</scope>
    <source>
        <strain evidence="14">DSM 15510 / CIP 108128 / LMG 27833 / NCIMB 13906 / BL2</strain>
    </source>
</reference>
<evidence type="ECO:0000256" key="5">
    <source>
        <dbReference type="ARBA" id="ARBA00022519"/>
    </source>
</evidence>
<evidence type="ECO:0000259" key="11">
    <source>
        <dbReference type="Pfam" id="PF25944"/>
    </source>
</evidence>
<evidence type="ECO:0000313" key="13">
    <source>
        <dbReference type="EMBL" id="ACK49151.1"/>
    </source>
</evidence>
<feature type="domain" description="Multidrug resistance protein MdtA-like C-terminal permuted SH3" evidence="12">
    <location>
        <begin position="343"/>
        <end position="403"/>
    </location>
</feature>
<feature type="domain" description="Multidrug resistance protein MdtA-like barrel-sandwich hybrid" evidence="10">
    <location>
        <begin position="110"/>
        <end position="252"/>
    </location>
</feature>
<dbReference type="InterPro" id="IPR006143">
    <property type="entry name" value="RND_pump_MFP"/>
</dbReference>
<evidence type="ECO:0000256" key="3">
    <source>
        <dbReference type="ARBA" id="ARBA00022448"/>
    </source>
</evidence>
<evidence type="ECO:0000313" key="14">
    <source>
        <dbReference type="Proteomes" id="UP000002257"/>
    </source>
</evidence>